<proteinExistence type="predicted"/>
<dbReference type="RefSeq" id="WP_350402515.1">
    <property type="nucleotide sequence ID" value="NZ_JBELOE010000255.1"/>
</dbReference>
<sequence>MRKILIYCHEFFPINSGYSNAFFNLAKALVNQNSNVEVIIATPTSNAGQEIEYERIQVVRLDSPVKIPKVRYFLNPIFYAKQIEKVVNEKCIDDIIIETFDDFIFLGFLNKHIFKKAIVRIHSTSDTEYAMFFPGLIYKLRKLFIQNYISKKVEWIASTNQYHIDFAKQYYLKDNLYEISKKGFFVIPNTITGSKLPERTNNSKIKMTILGRMNYEGFLQKGFFDFAAALKLLDNSVLQKFDIQIIGDGPLKNKVKFLLEGVDNVTFVDKLTHEEVLELLVQTDVAVLPSRYEGLSMFALEALYSSCLCLFSNTGGLKDLACEEKNGFFFETQNIEMLASKIKVISELDSSKLEQMKKNSKEHFDNFFSERIVSQKCIQVLDIVKASQ</sequence>
<dbReference type="Pfam" id="PF00534">
    <property type="entry name" value="Glycos_transf_1"/>
    <property type="match status" value="1"/>
</dbReference>
<reference evidence="2 3" key="1">
    <citation type="submission" date="2024-06" db="EMBL/GenBank/DDBJ databases">
        <authorList>
            <person name="Chen R.Y."/>
        </authorList>
    </citation>
    <scope>NUCLEOTIDE SEQUENCE [LARGE SCALE GENOMIC DNA]</scope>
    <source>
        <strain evidence="2 3">D2</strain>
    </source>
</reference>
<keyword evidence="2" id="KW-0808">Transferase</keyword>
<organism evidence="2 3">
    <name type="scientific">Catenovulum sediminis</name>
    <dbReference type="NCBI Taxonomy" id="1740262"/>
    <lineage>
        <taxon>Bacteria</taxon>
        <taxon>Pseudomonadati</taxon>
        <taxon>Pseudomonadota</taxon>
        <taxon>Gammaproteobacteria</taxon>
        <taxon>Alteromonadales</taxon>
        <taxon>Alteromonadaceae</taxon>
        <taxon>Catenovulum</taxon>
    </lineage>
</organism>
<feature type="domain" description="Glycosyl transferase family 1" evidence="1">
    <location>
        <begin position="208"/>
        <end position="362"/>
    </location>
</feature>
<dbReference type="InterPro" id="IPR050194">
    <property type="entry name" value="Glycosyltransferase_grp1"/>
</dbReference>
<comment type="caution">
    <text evidence="2">The sequence shown here is derived from an EMBL/GenBank/DDBJ whole genome shotgun (WGS) entry which is preliminary data.</text>
</comment>
<dbReference type="PANTHER" id="PTHR45947:SF3">
    <property type="entry name" value="SULFOQUINOVOSYL TRANSFERASE SQD2"/>
    <property type="match status" value="1"/>
</dbReference>
<dbReference type="GO" id="GO:0016757">
    <property type="term" value="F:glycosyltransferase activity"/>
    <property type="evidence" value="ECO:0007669"/>
    <property type="project" value="UniProtKB-KW"/>
</dbReference>
<dbReference type="EC" id="2.4.-.-" evidence="2"/>
<evidence type="ECO:0000313" key="3">
    <source>
        <dbReference type="Proteomes" id="UP001467690"/>
    </source>
</evidence>
<protein>
    <submittedName>
        <fullName evidence="2">Glycosyltransferase family 4 protein</fullName>
        <ecNumber evidence="2">2.4.-.-</ecNumber>
    </submittedName>
</protein>
<dbReference type="PANTHER" id="PTHR45947">
    <property type="entry name" value="SULFOQUINOVOSYL TRANSFERASE SQD2"/>
    <property type="match status" value="1"/>
</dbReference>
<evidence type="ECO:0000313" key="2">
    <source>
        <dbReference type="EMBL" id="MER2493230.1"/>
    </source>
</evidence>
<dbReference type="InterPro" id="IPR001296">
    <property type="entry name" value="Glyco_trans_1"/>
</dbReference>
<evidence type="ECO:0000259" key="1">
    <source>
        <dbReference type="Pfam" id="PF00534"/>
    </source>
</evidence>
<gene>
    <name evidence="2" type="ORF">ABS311_15210</name>
</gene>
<dbReference type="SUPFAM" id="SSF53756">
    <property type="entry name" value="UDP-Glycosyltransferase/glycogen phosphorylase"/>
    <property type="match status" value="1"/>
</dbReference>
<accession>A0ABV1RK21</accession>
<keyword evidence="3" id="KW-1185">Reference proteome</keyword>
<dbReference type="Proteomes" id="UP001467690">
    <property type="component" value="Unassembled WGS sequence"/>
</dbReference>
<dbReference type="CDD" id="cd03801">
    <property type="entry name" value="GT4_PimA-like"/>
    <property type="match status" value="1"/>
</dbReference>
<dbReference type="Gene3D" id="3.40.50.2000">
    <property type="entry name" value="Glycogen Phosphorylase B"/>
    <property type="match status" value="2"/>
</dbReference>
<keyword evidence="2" id="KW-0328">Glycosyltransferase</keyword>
<dbReference type="EMBL" id="JBELOE010000255">
    <property type="protein sequence ID" value="MER2493230.1"/>
    <property type="molecule type" value="Genomic_DNA"/>
</dbReference>
<name>A0ABV1RK21_9ALTE</name>